<organism evidence="1">
    <name type="scientific">Candidatus Paraimprobicoccus trichonymphae</name>
    <dbReference type="NCBI Taxonomy" id="3033793"/>
    <lineage>
        <taxon>Bacteria</taxon>
        <taxon>Bacillati</taxon>
        <taxon>Bacillota</taxon>
        <taxon>Clostridia</taxon>
        <taxon>Candidatus Paraimprobicoccus</taxon>
    </lineage>
</organism>
<sequence>MTERIIIENIFEKIQNNEILSQKFVKNETIEEMYNFCIEIQDGYSIEEFTDFITEMCEYASFDDISENQLSNVTGGKTLFSDKTNKFVSTILTSMALSSPLAAINKDSLNKKTDSISTYSENISSINPGSVLSGYEFYKNLKQN</sequence>
<accession>A0AA48I530</accession>
<name>A0AA48I530_9FIRM</name>
<dbReference type="EMBL" id="AP027925">
    <property type="protein sequence ID" value="BED93067.1"/>
    <property type="molecule type" value="Genomic_DNA"/>
</dbReference>
<dbReference type="KEGG" id="ptrh:RsTaC01_1023"/>
<dbReference type="AlphaFoldDB" id="A0AA48I530"/>
<proteinExistence type="predicted"/>
<dbReference type="Proteomes" id="UP001335720">
    <property type="component" value="Chromosome"/>
</dbReference>
<reference evidence="1" key="1">
    <citation type="journal article" date="2023" name="ISME J.">
        <title>Emergence of putative energy parasites within Clostridia revealed by genome analysis of a novel endosymbiotic clade.</title>
        <authorList>
            <person name="Takahashi K."/>
            <person name="Kuwahara H."/>
            <person name="Horikawa Y."/>
            <person name="Izawa K."/>
            <person name="Kato D."/>
            <person name="Inagaki T."/>
            <person name="Yuki M."/>
            <person name="Ohkuma M."/>
            <person name="Hongoh Y."/>
        </authorList>
    </citation>
    <scope>NUCLEOTIDE SEQUENCE</scope>
    <source>
        <strain evidence="1">RsTa-C01</strain>
    </source>
</reference>
<evidence type="ECO:0000313" key="1">
    <source>
        <dbReference type="EMBL" id="BED93067.1"/>
    </source>
</evidence>
<protein>
    <submittedName>
        <fullName evidence="1">Uncharacterized protein</fullName>
    </submittedName>
</protein>
<gene>
    <name evidence="1" type="ORF">RsTaC01_1023</name>
</gene>